<keyword evidence="4 13" id="KW-0378">Hydrolase</keyword>
<evidence type="ECO:0000256" key="3">
    <source>
        <dbReference type="ARBA" id="ARBA00022741"/>
    </source>
</evidence>
<dbReference type="GO" id="GO:0005524">
    <property type="term" value="F:ATP binding"/>
    <property type="evidence" value="ECO:0007669"/>
    <property type="project" value="UniProtKB-UniRule"/>
</dbReference>
<dbReference type="GO" id="GO:0060543">
    <property type="term" value="P:negative regulation of strand invasion"/>
    <property type="evidence" value="ECO:0007669"/>
    <property type="project" value="EnsemblFungi"/>
</dbReference>
<dbReference type="RefSeq" id="XP_020062942.1">
    <property type="nucleotide sequence ID" value="XM_020211096.1"/>
</dbReference>
<dbReference type="GO" id="GO:0070336">
    <property type="term" value="F:flap-structured DNA binding"/>
    <property type="evidence" value="ECO:0007669"/>
    <property type="project" value="EnsemblFungi"/>
</dbReference>
<evidence type="ECO:0000313" key="13">
    <source>
        <dbReference type="EMBL" id="ODV77820.1"/>
    </source>
</evidence>
<dbReference type="Pfam" id="PF00271">
    <property type="entry name" value="Helicase_C"/>
    <property type="match status" value="1"/>
</dbReference>
<gene>
    <name evidence="13" type="ORF">CANTADRAFT_7305</name>
</gene>
<dbReference type="InterPro" id="IPR044749">
    <property type="entry name" value="FANCM_DEXDc"/>
</dbReference>
<evidence type="ECO:0000256" key="9">
    <source>
        <dbReference type="RuleBase" id="RU367027"/>
    </source>
</evidence>
<dbReference type="SMART" id="SM00487">
    <property type="entry name" value="DEXDc"/>
    <property type="match status" value="1"/>
</dbReference>
<evidence type="ECO:0000256" key="4">
    <source>
        <dbReference type="ARBA" id="ARBA00022801"/>
    </source>
</evidence>
<evidence type="ECO:0000259" key="11">
    <source>
        <dbReference type="PROSITE" id="PS51192"/>
    </source>
</evidence>
<feature type="compositionally biased region" description="Basic residues" evidence="10">
    <location>
        <begin position="495"/>
        <end position="504"/>
    </location>
</feature>
<dbReference type="CDD" id="cd18033">
    <property type="entry name" value="DEXDc_FANCM"/>
    <property type="match status" value="1"/>
</dbReference>
<dbReference type="Pfam" id="PF04851">
    <property type="entry name" value="ResIII"/>
    <property type="match status" value="1"/>
</dbReference>
<keyword evidence="14" id="KW-1185">Reference proteome</keyword>
<feature type="compositionally biased region" description="Acidic residues" evidence="10">
    <location>
        <begin position="7"/>
        <end position="20"/>
    </location>
</feature>
<dbReference type="PROSITE" id="PS51192">
    <property type="entry name" value="HELICASE_ATP_BIND_1"/>
    <property type="match status" value="1"/>
</dbReference>
<dbReference type="OrthoDB" id="164902at2759"/>
<dbReference type="PANTHER" id="PTHR14025">
    <property type="entry name" value="FANCONI ANEMIA GROUP M FANCM FAMILY MEMBER"/>
    <property type="match status" value="1"/>
</dbReference>
<dbReference type="InterPro" id="IPR001650">
    <property type="entry name" value="Helicase_C-like"/>
</dbReference>
<keyword evidence="7" id="KW-0539">Nucleus</keyword>
<evidence type="ECO:0000256" key="1">
    <source>
        <dbReference type="ARBA" id="ARBA00004123"/>
    </source>
</evidence>
<comment type="function">
    <text evidence="9">ATP-dependent DNA helicase involved in DNA damage repair by homologous recombination and in genome maintenance. Capable of unwinding D-loops. Plays a role in limiting crossover recombinants during mitotic DNA double-strand break (DSB) repair. Component of a FANCM-MHF complex which promotes gene conversion at blocked replication forks, probably by reversal of the stalled fork.</text>
</comment>
<organism evidence="13 14">
    <name type="scientific">Suhomyces tanzawaensis NRRL Y-17324</name>
    <dbReference type="NCBI Taxonomy" id="984487"/>
    <lineage>
        <taxon>Eukaryota</taxon>
        <taxon>Fungi</taxon>
        <taxon>Dikarya</taxon>
        <taxon>Ascomycota</taxon>
        <taxon>Saccharomycotina</taxon>
        <taxon>Pichiomycetes</taxon>
        <taxon>Debaryomycetaceae</taxon>
        <taxon>Suhomyces</taxon>
    </lineage>
</organism>
<comment type="similarity">
    <text evidence="2 9">Belongs to the DEAD box helicase family. DEAH subfamily. FANCM sub-subfamily.</text>
</comment>
<dbReference type="GO" id="GO:0007535">
    <property type="term" value="P:donor selection"/>
    <property type="evidence" value="ECO:0007669"/>
    <property type="project" value="EnsemblFungi"/>
</dbReference>
<proteinExistence type="inferred from homology"/>
<dbReference type="CDD" id="cd18801">
    <property type="entry name" value="SF2_C_FANCM_Hef"/>
    <property type="match status" value="1"/>
</dbReference>
<dbReference type="GeneID" id="30985232"/>
<protein>
    <recommendedName>
        <fullName evidence="9">ATP-dependent DNA helicase</fullName>
        <ecNumber evidence="9">3.6.4.12</ecNumber>
    </recommendedName>
</protein>
<dbReference type="PROSITE" id="PS51194">
    <property type="entry name" value="HELICASE_CTER"/>
    <property type="match status" value="1"/>
</dbReference>
<dbReference type="GO" id="GO:0005634">
    <property type="term" value="C:nucleus"/>
    <property type="evidence" value="ECO:0007669"/>
    <property type="project" value="UniProtKB-SubCell"/>
</dbReference>
<keyword evidence="5" id="KW-0347">Helicase</keyword>
<dbReference type="GO" id="GO:0009378">
    <property type="term" value="F:four-way junction helicase activity"/>
    <property type="evidence" value="ECO:0007669"/>
    <property type="project" value="TreeGrafter"/>
</dbReference>
<keyword evidence="6" id="KW-0067">ATP-binding</keyword>
<feature type="region of interest" description="Disordered" evidence="10">
    <location>
        <begin position="1"/>
        <end position="20"/>
    </location>
</feature>
<dbReference type="GO" id="GO:0033567">
    <property type="term" value="P:DNA replication, Okazaki fragment processing"/>
    <property type="evidence" value="ECO:0007669"/>
    <property type="project" value="EnsemblFungi"/>
</dbReference>
<comment type="catalytic activity">
    <reaction evidence="8 9">
        <text>ATP + H2O = ADP + phosphate + H(+)</text>
        <dbReference type="Rhea" id="RHEA:13065"/>
        <dbReference type="ChEBI" id="CHEBI:15377"/>
        <dbReference type="ChEBI" id="CHEBI:15378"/>
        <dbReference type="ChEBI" id="CHEBI:30616"/>
        <dbReference type="ChEBI" id="CHEBI:43474"/>
        <dbReference type="ChEBI" id="CHEBI:456216"/>
        <dbReference type="EC" id="3.6.4.12"/>
    </reaction>
</comment>
<dbReference type="GO" id="GO:0045003">
    <property type="term" value="P:double-strand break repair via synthesis-dependent strand annealing"/>
    <property type="evidence" value="ECO:0007669"/>
    <property type="project" value="TreeGrafter"/>
</dbReference>
<feature type="region of interest" description="Disordered" evidence="10">
    <location>
        <begin position="993"/>
        <end position="1023"/>
    </location>
</feature>
<feature type="compositionally biased region" description="Polar residues" evidence="10">
    <location>
        <begin position="745"/>
        <end position="764"/>
    </location>
</feature>
<dbReference type="InterPro" id="IPR027417">
    <property type="entry name" value="P-loop_NTPase"/>
</dbReference>
<dbReference type="InterPro" id="IPR006935">
    <property type="entry name" value="Helicase/UvrB_N"/>
</dbReference>
<dbReference type="PANTHER" id="PTHR14025:SF20">
    <property type="entry name" value="FANCONI ANEMIA GROUP M PROTEIN"/>
    <property type="match status" value="1"/>
</dbReference>
<dbReference type="AlphaFoldDB" id="A0A1E4SEB8"/>
<feature type="domain" description="Helicase C-terminal" evidence="12">
    <location>
        <begin position="427"/>
        <end position="633"/>
    </location>
</feature>
<dbReference type="FunFam" id="3.40.50.300:FF:000861">
    <property type="entry name" value="Fanconi anemia, complementation group M"/>
    <property type="match status" value="1"/>
</dbReference>
<keyword evidence="3" id="KW-0547">Nucleotide-binding</keyword>
<dbReference type="STRING" id="984487.A0A1E4SEB8"/>
<feature type="compositionally biased region" description="Acidic residues" evidence="10">
    <location>
        <begin position="783"/>
        <end position="796"/>
    </location>
</feature>
<feature type="region of interest" description="Disordered" evidence="10">
    <location>
        <begin position="489"/>
        <end position="525"/>
    </location>
</feature>
<sequence>MGSPVLDEGDSVFDNEDDPDLESMLTSSRRYLPQRTLDGLVSAADTSERLPLAPAPKPALNIPTHHTLSPAELGTYIYPTNFEVRDYQYNVVRRAFYDNLLVALPTGLGKTFIASTVMLNFYRWFPVSKIVFMAPTKPLVAQQIKACCSITGLPSSDVAILLDKTRKNRGDIWDSKRVFFTTPQVVENDLASGIVDPKSISLLVIDESHRAKGNYAYNNVVKFLNRFNKSFRILALTATPASDVEGVQEIIDNLLISKVEVRTERSIDIIKYMKRKKVERRLIGQSPEILECIDLLCTAIEPVLKTANERKIYEMTDPLKINFFHCMDASKRLVMNKSIPEGLKWSNFFILQLLGVVGQCFKRLNIYGLRSFFHYFNEKYTEFTSKWSKKKSKNKLAADFYLSDLIRMLIDRSKKFLDDPDVFSHPKIEALMEELQEFFEDGVQKDSKVIIFTEFRDSALEIVQSIERFDRGLKPHIFIGQAKEKDRFDEENVGKTKKKGKGKGKKTEIDELGPSTRTSSEDAQIKGMNQKLQKEIIKKFKGGEYNILVATSIGEEGLDIGEVDLIVCYDSTSSPIKNIQRMGRTGRKRDGKVVLLFSGNEETKFDKAMGGYEYIQQHIMKGNLITLAARNRIIPDEYEPQVVEKFIDLPDENLEINSVDDEDEIIKIATQYMIGKSKSKKSKASSTAKQKKRFNMPDDVETGFRSVTSMLQADNTDLGVHKPLEKDLLDKILDSDSEPDVEAPQNAQDYSYTGKLNSANSPSKSKTDVEQFPQNSDQTEPVIPDDSDEFSSDEELDRMLGMGHTKSNTKSSISAQEARISETNVDDPLPSTRLKRAPEYSQKHTRNKGSLGVKKPKPNDILAQIKQQHMKQKQYTDLEVDIDLELPDYEVSRVNSIKESDSNNPSLHTSDEEEMFDDGLDEELALISEDNLNSKSNTQISAPVSQTSVHPEIFKTEFGPLEGLLNEEEQIELYTSYFTTIPPEEQITHFDPSHGIHQSPGQKKTASHGRIGHSKTTNLLLNM</sequence>
<evidence type="ECO:0000256" key="6">
    <source>
        <dbReference type="ARBA" id="ARBA00022840"/>
    </source>
</evidence>
<evidence type="ECO:0000256" key="7">
    <source>
        <dbReference type="ARBA" id="ARBA00023242"/>
    </source>
</evidence>
<name>A0A1E4SEB8_9ASCO</name>
<dbReference type="InterPro" id="IPR039686">
    <property type="entry name" value="FANCM/Mph1-like_ID"/>
</dbReference>
<dbReference type="GO" id="GO:0033677">
    <property type="term" value="F:DNA/RNA helicase activity"/>
    <property type="evidence" value="ECO:0007669"/>
    <property type="project" value="EnsemblFungi"/>
</dbReference>
<dbReference type="GO" id="GO:0036297">
    <property type="term" value="P:interstrand cross-link repair"/>
    <property type="evidence" value="ECO:0007669"/>
    <property type="project" value="EnsemblFungi"/>
</dbReference>
<feature type="domain" description="Helicase ATP-binding" evidence="11">
    <location>
        <begin position="91"/>
        <end position="258"/>
    </location>
</feature>
<dbReference type="Gene3D" id="3.40.50.300">
    <property type="entry name" value="P-loop containing nucleotide triphosphate hydrolases"/>
    <property type="match status" value="2"/>
</dbReference>
<dbReference type="EC" id="3.6.4.12" evidence="9"/>
<dbReference type="GO" id="GO:0016887">
    <property type="term" value="F:ATP hydrolysis activity"/>
    <property type="evidence" value="ECO:0007669"/>
    <property type="project" value="RHEA"/>
</dbReference>
<evidence type="ECO:0000259" key="12">
    <source>
        <dbReference type="PROSITE" id="PS51194"/>
    </source>
</evidence>
<comment type="subunit">
    <text evidence="9">Interacts with the MHF histone-fold complex to form the FANCM-MHF complex.</text>
</comment>
<dbReference type="Proteomes" id="UP000094285">
    <property type="component" value="Unassembled WGS sequence"/>
</dbReference>
<feature type="region of interest" description="Disordered" evidence="10">
    <location>
        <begin position="736"/>
        <end position="857"/>
    </location>
</feature>
<evidence type="ECO:0000256" key="5">
    <source>
        <dbReference type="ARBA" id="ARBA00022806"/>
    </source>
</evidence>
<accession>A0A1E4SEB8</accession>
<evidence type="ECO:0000256" key="2">
    <source>
        <dbReference type="ARBA" id="ARBA00009889"/>
    </source>
</evidence>
<dbReference type="SUPFAM" id="SSF52540">
    <property type="entry name" value="P-loop containing nucleoside triphosphate hydrolases"/>
    <property type="match status" value="1"/>
</dbReference>
<reference evidence="14" key="1">
    <citation type="submission" date="2016-05" db="EMBL/GenBank/DDBJ databases">
        <title>Comparative genomics of biotechnologically important yeasts.</title>
        <authorList>
            <consortium name="DOE Joint Genome Institute"/>
            <person name="Riley R."/>
            <person name="Haridas S."/>
            <person name="Wolfe K.H."/>
            <person name="Lopes M.R."/>
            <person name="Hittinger C.T."/>
            <person name="Goker M."/>
            <person name="Salamov A."/>
            <person name="Wisecaver J."/>
            <person name="Long T.M."/>
            <person name="Aerts A.L."/>
            <person name="Barry K."/>
            <person name="Choi C."/>
            <person name="Clum A."/>
            <person name="Coughlan A.Y."/>
            <person name="Deshpande S."/>
            <person name="Douglass A.P."/>
            <person name="Hanson S.J."/>
            <person name="Klenk H.-P."/>
            <person name="Labutti K."/>
            <person name="Lapidus A."/>
            <person name="Lindquist E."/>
            <person name="Lipzen A."/>
            <person name="Meier-Kolthoff J.P."/>
            <person name="Ohm R.A."/>
            <person name="Otillar R.P."/>
            <person name="Pangilinan J."/>
            <person name="Peng Y."/>
            <person name="Rokas A."/>
            <person name="Rosa C.A."/>
            <person name="Scheuner C."/>
            <person name="Sibirny A.A."/>
            <person name="Slot J.C."/>
            <person name="Stielow J.B."/>
            <person name="Sun H."/>
            <person name="Kurtzman C.P."/>
            <person name="Blackwell M."/>
            <person name="Grigoriev I.V."/>
            <person name="Jeffries T.W."/>
        </authorList>
    </citation>
    <scope>NUCLEOTIDE SEQUENCE [LARGE SCALE GENOMIC DNA]</scope>
    <source>
        <strain evidence="14">NRRL Y-17324</strain>
    </source>
</reference>
<evidence type="ECO:0000256" key="8">
    <source>
        <dbReference type="ARBA" id="ARBA00047995"/>
    </source>
</evidence>
<feature type="region of interest" description="Disordered" evidence="10">
    <location>
        <begin position="679"/>
        <end position="700"/>
    </location>
</feature>
<evidence type="ECO:0000313" key="14">
    <source>
        <dbReference type="Proteomes" id="UP000094285"/>
    </source>
</evidence>
<feature type="compositionally biased region" description="Basic residues" evidence="10">
    <location>
        <begin position="679"/>
        <end position="694"/>
    </location>
</feature>
<evidence type="ECO:0000256" key="10">
    <source>
        <dbReference type="SAM" id="MobiDB-lite"/>
    </source>
</evidence>
<feature type="compositionally biased region" description="Polar residues" evidence="10">
    <location>
        <begin position="805"/>
        <end position="815"/>
    </location>
</feature>
<dbReference type="GO" id="GO:0043138">
    <property type="term" value="F:3'-5' DNA helicase activity"/>
    <property type="evidence" value="ECO:0007669"/>
    <property type="project" value="EnsemblFungi"/>
</dbReference>
<dbReference type="InterPro" id="IPR014001">
    <property type="entry name" value="Helicase_ATP-bd"/>
</dbReference>
<dbReference type="CDD" id="cd12091">
    <property type="entry name" value="FANCM_ID"/>
    <property type="match status" value="1"/>
</dbReference>
<dbReference type="SMART" id="SM00490">
    <property type="entry name" value="HELICc"/>
    <property type="match status" value="1"/>
</dbReference>
<feature type="compositionally biased region" description="Polar residues" evidence="10">
    <location>
        <begin position="1014"/>
        <end position="1023"/>
    </location>
</feature>
<dbReference type="EMBL" id="KV453914">
    <property type="protein sequence ID" value="ODV77820.1"/>
    <property type="molecule type" value="Genomic_DNA"/>
</dbReference>
<comment type="subcellular location">
    <subcellularLocation>
        <location evidence="1 9">Nucleus</location>
    </subcellularLocation>
</comment>
<dbReference type="GO" id="GO:0000400">
    <property type="term" value="F:four-way junction DNA binding"/>
    <property type="evidence" value="ECO:0007669"/>
    <property type="project" value="TreeGrafter"/>
</dbReference>